<keyword evidence="2" id="KW-1185">Reference proteome</keyword>
<evidence type="ECO:0000313" key="2">
    <source>
        <dbReference type="Proteomes" id="UP000031972"/>
    </source>
</evidence>
<comment type="caution">
    <text evidence="1">The sequence shown here is derived from an EMBL/GenBank/DDBJ whole genome shotgun (WGS) entry which is preliminary data.</text>
</comment>
<dbReference type="PATRIC" id="fig|220754.4.peg.2584"/>
<proteinExistence type="predicted"/>
<sequence length="40" mass="4748">MKWMVKVVALWTVLLRMETEMANLNLVLEILPMETMVKQN</sequence>
<reference evidence="1 2" key="1">
    <citation type="submission" date="2015-01" db="EMBL/GenBank/DDBJ databases">
        <title>Jeotgalibacillus campisalis genome sequencing.</title>
        <authorList>
            <person name="Goh K.M."/>
            <person name="Chan K.-G."/>
            <person name="Yaakop A.S."/>
            <person name="Ee R."/>
            <person name="Gan H.M."/>
            <person name="Chan C.S."/>
        </authorList>
    </citation>
    <scope>NUCLEOTIDE SEQUENCE [LARGE SCALE GENOMIC DNA]</scope>
    <source>
        <strain evidence="1 2">SF-57</strain>
    </source>
</reference>
<dbReference type="EMBL" id="JXRR01000017">
    <property type="protein sequence ID" value="KIL45892.1"/>
    <property type="molecule type" value="Genomic_DNA"/>
</dbReference>
<protein>
    <submittedName>
        <fullName evidence="1">Uncharacterized protein</fullName>
    </submittedName>
</protein>
<organism evidence="1 2">
    <name type="scientific">Jeotgalibacillus campisalis</name>
    <dbReference type="NCBI Taxonomy" id="220754"/>
    <lineage>
        <taxon>Bacteria</taxon>
        <taxon>Bacillati</taxon>
        <taxon>Bacillota</taxon>
        <taxon>Bacilli</taxon>
        <taxon>Bacillales</taxon>
        <taxon>Caryophanaceae</taxon>
        <taxon>Jeotgalibacillus</taxon>
    </lineage>
</organism>
<name>A0A0C2VA89_9BACL</name>
<dbReference type="AlphaFoldDB" id="A0A0C2VA89"/>
<dbReference type="Proteomes" id="UP000031972">
    <property type="component" value="Unassembled WGS sequence"/>
</dbReference>
<gene>
    <name evidence="1" type="ORF">KR50_25670</name>
</gene>
<evidence type="ECO:0000313" key="1">
    <source>
        <dbReference type="EMBL" id="KIL45892.1"/>
    </source>
</evidence>
<accession>A0A0C2VA89</accession>